<reference evidence="4 5" key="1">
    <citation type="submission" date="2019-07" db="EMBL/GenBank/DDBJ databases">
        <title>Genomics analysis of Aphanomyces spp. identifies a new class of oomycete effector associated with host adaptation.</title>
        <authorList>
            <person name="Gaulin E."/>
        </authorList>
    </citation>
    <scope>NUCLEOTIDE SEQUENCE [LARGE SCALE GENOMIC DNA]</scope>
    <source>
        <strain evidence="4 5">ATCC 201684</strain>
    </source>
</reference>
<feature type="compositionally biased region" description="Polar residues" evidence="1">
    <location>
        <begin position="39"/>
        <end position="50"/>
    </location>
</feature>
<dbReference type="Gene3D" id="1.10.1380.10">
    <property type="entry name" value="Neutral endopeptidase , domain2"/>
    <property type="match status" value="1"/>
</dbReference>
<dbReference type="SUPFAM" id="SSF55486">
    <property type="entry name" value="Metalloproteases ('zincins'), catalytic domain"/>
    <property type="match status" value="1"/>
</dbReference>
<dbReference type="GO" id="GO:0016485">
    <property type="term" value="P:protein processing"/>
    <property type="evidence" value="ECO:0007669"/>
    <property type="project" value="TreeGrafter"/>
</dbReference>
<dbReference type="GO" id="GO:0005886">
    <property type="term" value="C:plasma membrane"/>
    <property type="evidence" value="ECO:0007669"/>
    <property type="project" value="TreeGrafter"/>
</dbReference>
<evidence type="ECO:0000313" key="4">
    <source>
        <dbReference type="EMBL" id="KAF0726116.1"/>
    </source>
</evidence>
<comment type="caution">
    <text evidence="4">The sequence shown here is derived from an EMBL/GenBank/DDBJ whole genome shotgun (WGS) entry which is preliminary data.</text>
</comment>
<keyword evidence="5" id="KW-1185">Reference proteome</keyword>
<gene>
    <name evidence="4" type="ORF">Ae201684_015575</name>
</gene>
<accession>A0A6G0WFC0</accession>
<dbReference type="InterPro" id="IPR042089">
    <property type="entry name" value="Peptidase_M13_dom_2"/>
</dbReference>
<sequence length="639" mass="72161">MNISPPEKPTGTLQPDANELVFNRASSMPTTPQPPVQHNIASAQRPNTHPIQPIRNLPQNNASIPTPRRSERILNRLGGHVLLVTITKDPQTVKEALNGQYAAEWTAAMKAEIDSLVANGTWILVDKPRGINLVTNKWVFRVKLNSKGEIDKFKARLVVRGFTQKYGVDFVDTYSPVIKQSTVRLLLFIALYLDIELIHGDIPAAYVKATMDRAIYMEIPHGIEGDPKTQALLLKKSLYGLKQSGRLWHTEIDTTLLSFGYRRSKLDPCLYHWSSNGKMSLCGLYVDDLLLLSTCPTFYESAMTTLKSRYDIKWLGPVKHCLGVNIHRNDSCYVLEQTRFIDELLETHKFNDCHPQSTPIATNHMYFENGPDSSLPTTQFREIVGSLQWLAGTTRPDIAFATNMIARHMHRPTVHHERGIKRILRYLKVLKKVHKNAKLKLSKFLHLLGGPKNPKTYPGLTFDQAKYLENRLQVVAADYKASLAQYNQPVDKQLWAMHAQDVNAYGAQSENKIVFPAAILQSPYFDAILGQVDCKLTLGETIADNGGLKSAFRAYKEYIKTSPSDYTTETGEKMFFISFAHSWCRKDTDESLRAALLDVHPPSKLRLVGAIQNNDDFAHVFQCPAGSAMNPLKKCYLWE</sequence>
<dbReference type="VEuPathDB" id="FungiDB:AeMF1_018062"/>
<evidence type="ECO:0000259" key="3">
    <source>
        <dbReference type="Pfam" id="PF07727"/>
    </source>
</evidence>
<evidence type="ECO:0000313" key="5">
    <source>
        <dbReference type="Proteomes" id="UP000481153"/>
    </source>
</evidence>
<evidence type="ECO:0000259" key="2">
    <source>
        <dbReference type="Pfam" id="PF01431"/>
    </source>
</evidence>
<dbReference type="EMBL" id="VJMJ01000225">
    <property type="protein sequence ID" value="KAF0726116.1"/>
    <property type="molecule type" value="Genomic_DNA"/>
</dbReference>
<dbReference type="Pfam" id="PF01431">
    <property type="entry name" value="Peptidase_M13"/>
    <property type="match status" value="1"/>
</dbReference>
<dbReference type="InterPro" id="IPR013103">
    <property type="entry name" value="RVT_2"/>
</dbReference>
<evidence type="ECO:0000256" key="1">
    <source>
        <dbReference type="SAM" id="MobiDB-lite"/>
    </source>
</evidence>
<dbReference type="SUPFAM" id="SSF56672">
    <property type="entry name" value="DNA/RNA polymerases"/>
    <property type="match status" value="1"/>
</dbReference>
<dbReference type="VEuPathDB" id="FungiDB:AeMF1_004722"/>
<organism evidence="4 5">
    <name type="scientific">Aphanomyces euteiches</name>
    <dbReference type="NCBI Taxonomy" id="100861"/>
    <lineage>
        <taxon>Eukaryota</taxon>
        <taxon>Sar</taxon>
        <taxon>Stramenopiles</taxon>
        <taxon>Oomycota</taxon>
        <taxon>Saprolegniomycetes</taxon>
        <taxon>Saprolegniales</taxon>
        <taxon>Verrucalvaceae</taxon>
        <taxon>Aphanomyces</taxon>
    </lineage>
</organism>
<dbReference type="GO" id="GO:0004222">
    <property type="term" value="F:metalloendopeptidase activity"/>
    <property type="evidence" value="ECO:0007669"/>
    <property type="project" value="InterPro"/>
</dbReference>
<proteinExistence type="predicted"/>
<dbReference type="InterPro" id="IPR000718">
    <property type="entry name" value="Peptidase_M13"/>
</dbReference>
<dbReference type="InterPro" id="IPR024079">
    <property type="entry name" value="MetalloPept_cat_dom_sf"/>
</dbReference>
<dbReference type="PANTHER" id="PTHR11733">
    <property type="entry name" value="ZINC METALLOPROTEASE FAMILY M13 NEPRILYSIN-RELATED"/>
    <property type="match status" value="1"/>
</dbReference>
<dbReference type="PANTHER" id="PTHR11733:SF237">
    <property type="entry name" value="NEPRILYSIN-LIKE 4"/>
    <property type="match status" value="1"/>
</dbReference>
<dbReference type="PROSITE" id="PS51885">
    <property type="entry name" value="NEPRILYSIN"/>
    <property type="match status" value="1"/>
</dbReference>
<name>A0A6G0WFC0_9STRA</name>
<dbReference type="InterPro" id="IPR018497">
    <property type="entry name" value="Peptidase_M13_C"/>
</dbReference>
<evidence type="ECO:0008006" key="6">
    <source>
        <dbReference type="Google" id="ProtNLM"/>
    </source>
</evidence>
<dbReference type="InterPro" id="IPR043502">
    <property type="entry name" value="DNA/RNA_pol_sf"/>
</dbReference>
<feature type="domain" description="Reverse transcriptase Ty1/copia-type" evidence="3">
    <location>
        <begin position="119"/>
        <end position="361"/>
    </location>
</feature>
<dbReference type="Pfam" id="PF07727">
    <property type="entry name" value="RVT_2"/>
    <property type="match status" value="1"/>
</dbReference>
<dbReference type="Proteomes" id="UP000481153">
    <property type="component" value="Unassembled WGS sequence"/>
</dbReference>
<dbReference type="AlphaFoldDB" id="A0A6G0WFC0"/>
<feature type="domain" description="Peptidase M13 C-terminal" evidence="2">
    <location>
        <begin position="531"/>
        <end position="635"/>
    </location>
</feature>
<protein>
    <recommendedName>
        <fullName evidence="6">Reverse transcriptase Ty1/copia-type domain-containing protein</fullName>
    </recommendedName>
</protein>
<feature type="region of interest" description="Disordered" evidence="1">
    <location>
        <begin position="1"/>
        <end position="66"/>
    </location>
</feature>
<dbReference type="Gene3D" id="3.40.390.10">
    <property type="entry name" value="Collagenase (Catalytic Domain)"/>
    <property type="match status" value="2"/>
</dbReference>